<keyword evidence="13" id="KW-1185">Reference proteome</keyword>
<comment type="caution">
    <text evidence="12">The sequence shown here is derived from an EMBL/GenBank/DDBJ whole genome shotgun (WGS) entry which is preliminary data.</text>
</comment>
<dbReference type="SMART" id="SM00100">
    <property type="entry name" value="cNMP"/>
    <property type="match status" value="1"/>
</dbReference>
<evidence type="ECO:0000256" key="4">
    <source>
        <dbReference type="ARBA" id="ARBA00022801"/>
    </source>
</evidence>
<dbReference type="InterPro" id="IPR000595">
    <property type="entry name" value="cNMP-bd_dom"/>
</dbReference>
<dbReference type="EMBL" id="JAMYQB010000002">
    <property type="protein sequence ID" value="MER9403113.1"/>
    <property type="molecule type" value="Genomic_DNA"/>
</dbReference>
<feature type="short sequence motif" description="GXSXG" evidence="9">
    <location>
        <begin position="336"/>
        <end position="340"/>
    </location>
</feature>
<evidence type="ECO:0000256" key="9">
    <source>
        <dbReference type="PROSITE-ProRule" id="PRU01161"/>
    </source>
</evidence>
<feature type="short sequence motif" description="GXGXXG" evidence="9">
    <location>
        <begin position="309"/>
        <end position="314"/>
    </location>
</feature>
<keyword evidence="3" id="KW-0812">Transmembrane</keyword>
<dbReference type="Proteomes" id="UP001433071">
    <property type="component" value="Unassembled WGS sequence"/>
</dbReference>
<feature type="domain" description="Cyclic nucleotide-binding" evidence="10">
    <location>
        <begin position="1"/>
        <end position="118"/>
    </location>
</feature>
<evidence type="ECO:0000256" key="2">
    <source>
        <dbReference type="ARBA" id="ARBA00006636"/>
    </source>
</evidence>
<dbReference type="CDD" id="cd07205">
    <property type="entry name" value="Pat_PNPLA6_PNPLA7_NTE1_like"/>
    <property type="match status" value="1"/>
</dbReference>
<evidence type="ECO:0000256" key="8">
    <source>
        <dbReference type="ARBA" id="ARBA00023136"/>
    </source>
</evidence>
<dbReference type="PANTHER" id="PTHR14226">
    <property type="entry name" value="NEUROPATHY TARGET ESTERASE/SWISS CHEESE D.MELANOGASTER"/>
    <property type="match status" value="1"/>
</dbReference>
<dbReference type="Gene3D" id="3.40.1090.10">
    <property type="entry name" value="Cytosolic phospholipase A2 catalytic domain"/>
    <property type="match status" value="2"/>
</dbReference>
<comment type="similarity">
    <text evidence="2">Belongs to the NTE family.</text>
</comment>
<gene>
    <name evidence="12" type="ORF">NKI36_03525</name>
</gene>
<feature type="active site" description="Nucleophile" evidence="9">
    <location>
        <position position="338"/>
    </location>
</feature>
<dbReference type="InterPro" id="IPR018490">
    <property type="entry name" value="cNMP-bd_dom_sf"/>
</dbReference>
<evidence type="ECO:0000256" key="5">
    <source>
        <dbReference type="ARBA" id="ARBA00022963"/>
    </source>
</evidence>
<dbReference type="Pfam" id="PF00027">
    <property type="entry name" value="cNMP_binding"/>
    <property type="match status" value="1"/>
</dbReference>
<dbReference type="RefSeq" id="WP_352556290.1">
    <property type="nucleotide sequence ID" value="NZ_JAMYQB010000002.1"/>
</dbReference>
<evidence type="ECO:0000256" key="6">
    <source>
        <dbReference type="ARBA" id="ARBA00022989"/>
    </source>
</evidence>
<dbReference type="Pfam" id="PF01734">
    <property type="entry name" value="Patatin"/>
    <property type="match status" value="1"/>
</dbReference>
<keyword evidence="4 9" id="KW-0378">Hydrolase</keyword>
<sequence>MFDRASLLALEALAAESDRRVLRRGEVLVREGDPSDRFFVVLSGRFTVHKGDRIGSVAEIAQGELVGEIGFFAGLPRTATVLAARDSIVLEISRNHFEKAAEALPNLREAVTISLARRFATQSPILSRQKPAKIRTLAIIAAGGSRISPVFIGQLQQEFSAVTRAQFVSRLDVHAKFAGRPIDDQPVLNWLNELEAQAEFVVYVADEEPNEWTRVCIRQADTVLLLANASSSPRLNTSEELALSVHPPSTGRLVLIHDNRSAAVSGTSAWLDERPHVGQHHHVALEDASDIQRLVRFISCKARGFVAAGGGSLGSAHLGVYKAFVEAGGRFDYLGGTSSGAAMMAGFARGLDAEQIDRGTHNVFVKSRAFRRPTWPRFALLDHKAFDRALREEYGDVLIEDLWLPFFALSSNLSSRQPHVHRRGKLWQAVRASGSLPGVLPPFFTADGDMLVDGAIMNNLPLEQMRELKTGPNVIVSFRSSAPQKYHIDYDRIPGRSELAIALLNPFGRARLPQVPSMLQVIAASILAHGPQDIAVGDEDVLVCPQVSSTFMDWSRHSELFSDAYDRTAQWIEERLRQNDSGFRAVLG</sequence>
<dbReference type="InterPro" id="IPR002641">
    <property type="entry name" value="PNPLA_dom"/>
</dbReference>
<keyword evidence="8" id="KW-0472">Membrane</keyword>
<evidence type="ECO:0000313" key="12">
    <source>
        <dbReference type="EMBL" id="MER9403113.1"/>
    </source>
</evidence>
<name>A0ABV1YTS6_9HYPH</name>
<feature type="active site" description="Proton acceptor" evidence="9">
    <location>
        <position position="453"/>
    </location>
</feature>
<keyword evidence="5 9" id="KW-0442">Lipid degradation</keyword>
<dbReference type="InterPro" id="IPR056556">
    <property type="entry name" value="NTE1_P-loop_dom"/>
</dbReference>
<feature type="short sequence motif" description="DGA/G" evidence="9">
    <location>
        <begin position="453"/>
        <end position="455"/>
    </location>
</feature>
<dbReference type="InterPro" id="IPR014710">
    <property type="entry name" value="RmlC-like_jellyroll"/>
</dbReference>
<keyword evidence="7 9" id="KW-0443">Lipid metabolism</keyword>
<evidence type="ECO:0000256" key="3">
    <source>
        <dbReference type="ARBA" id="ARBA00022692"/>
    </source>
</evidence>
<dbReference type="PANTHER" id="PTHR14226:SF29">
    <property type="entry name" value="NEUROPATHY TARGET ESTERASE SWS"/>
    <property type="match status" value="1"/>
</dbReference>
<dbReference type="InterPro" id="IPR016035">
    <property type="entry name" value="Acyl_Trfase/lysoPLipase"/>
</dbReference>
<feature type="domain" description="PNPLA" evidence="11">
    <location>
        <begin position="305"/>
        <end position="466"/>
    </location>
</feature>
<evidence type="ECO:0000256" key="1">
    <source>
        <dbReference type="ARBA" id="ARBA00004370"/>
    </source>
</evidence>
<evidence type="ECO:0000259" key="10">
    <source>
        <dbReference type="PROSITE" id="PS50042"/>
    </source>
</evidence>
<dbReference type="Pfam" id="PF24179">
    <property type="entry name" value="NTE_Ploop"/>
    <property type="match status" value="1"/>
</dbReference>
<reference evidence="12 13" key="1">
    <citation type="journal article" date="2024" name="Proc. Natl. Acad. Sci. U.S.A.">
        <title>The evolutionary genomics of adaptation to stress in wild rhizobium bacteria.</title>
        <authorList>
            <person name="Kehlet-Delgado H."/>
            <person name="Montoya A.P."/>
            <person name="Jensen K.T."/>
            <person name="Wendlandt C.E."/>
            <person name="Dexheimer C."/>
            <person name="Roberts M."/>
            <person name="Torres Martinez L."/>
            <person name="Friesen M.L."/>
            <person name="Griffitts J.S."/>
            <person name="Porter S.S."/>
        </authorList>
    </citation>
    <scope>NUCLEOTIDE SEQUENCE [LARGE SCALE GENOMIC DNA]</scope>
    <source>
        <strain evidence="12 13">M0641</strain>
    </source>
</reference>
<dbReference type="SUPFAM" id="SSF51206">
    <property type="entry name" value="cAMP-binding domain-like"/>
    <property type="match status" value="1"/>
</dbReference>
<organism evidence="12 13">
    <name type="scientific">Mesorhizobium caraganae</name>
    <dbReference type="NCBI Taxonomy" id="483206"/>
    <lineage>
        <taxon>Bacteria</taxon>
        <taxon>Pseudomonadati</taxon>
        <taxon>Pseudomonadota</taxon>
        <taxon>Alphaproteobacteria</taxon>
        <taxon>Hyphomicrobiales</taxon>
        <taxon>Phyllobacteriaceae</taxon>
        <taxon>Mesorhizobium</taxon>
    </lineage>
</organism>
<proteinExistence type="inferred from homology"/>
<evidence type="ECO:0000259" key="11">
    <source>
        <dbReference type="PROSITE" id="PS51635"/>
    </source>
</evidence>
<dbReference type="SUPFAM" id="SSF52151">
    <property type="entry name" value="FabD/lysophospholipase-like"/>
    <property type="match status" value="1"/>
</dbReference>
<dbReference type="PROSITE" id="PS50042">
    <property type="entry name" value="CNMP_BINDING_3"/>
    <property type="match status" value="1"/>
</dbReference>
<dbReference type="CDD" id="cd00038">
    <property type="entry name" value="CAP_ED"/>
    <property type="match status" value="1"/>
</dbReference>
<dbReference type="InterPro" id="IPR050301">
    <property type="entry name" value="NTE"/>
</dbReference>
<comment type="subcellular location">
    <subcellularLocation>
        <location evidence="1">Membrane</location>
    </subcellularLocation>
</comment>
<keyword evidence="6" id="KW-1133">Transmembrane helix</keyword>
<accession>A0ABV1YTS6</accession>
<evidence type="ECO:0000313" key="13">
    <source>
        <dbReference type="Proteomes" id="UP001433071"/>
    </source>
</evidence>
<dbReference type="PROSITE" id="PS51635">
    <property type="entry name" value="PNPLA"/>
    <property type="match status" value="1"/>
</dbReference>
<evidence type="ECO:0000256" key="7">
    <source>
        <dbReference type="ARBA" id="ARBA00023098"/>
    </source>
</evidence>
<dbReference type="Gene3D" id="2.60.120.10">
    <property type="entry name" value="Jelly Rolls"/>
    <property type="match status" value="1"/>
</dbReference>
<protein>
    <submittedName>
        <fullName evidence="12">Patatin-like phospholipase family protein</fullName>
    </submittedName>
</protein>